<keyword evidence="6 10" id="KW-1133">Transmembrane helix</keyword>
<evidence type="ECO:0000256" key="10">
    <source>
        <dbReference type="PROSITE-ProRule" id="PRU01193"/>
    </source>
</evidence>
<dbReference type="CDD" id="cd04590">
    <property type="entry name" value="CBS_pair_CorC_HlyC_assoc"/>
    <property type="match status" value="1"/>
</dbReference>
<evidence type="ECO:0000256" key="3">
    <source>
        <dbReference type="ARBA" id="ARBA00022475"/>
    </source>
</evidence>
<dbReference type="PANTHER" id="PTHR22777:SF32">
    <property type="entry name" value="UPF0053 INNER MEMBRANE PROTEIN YFJD"/>
    <property type="match status" value="1"/>
</dbReference>
<evidence type="ECO:0000256" key="6">
    <source>
        <dbReference type="ARBA" id="ARBA00022989"/>
    </source>
</evidence>
<dbReference type="EMBL" id="JACHWP010000001">
    <property type="protein sequence ID" value="MBB3022526.1"/>
    <property type="molecule type" value="Genomic_DNA"/>
</dbReference>
<name>A0A839R1P9_9MICO</name>
<dbReference type="GO" id="GO:0050660">
    <property type="term" value="F:flavin adenine dinucleotide binding"/>
    <property type="evidence" value="ECO:0007669"/>
    <property type="project" value="InterPro"/>
</dbReference>
<dbReference type="Pfam" id="PF00571">
    <property type="entry name" value="CBS"/>
    <property type="match status" value="2"/>
</dbReference>
<evidence type="ECO:0000256" key="2">
    <source>
        <dbReference type="ARBA" id="ARBA00006337"/>
    </source>
</evidence>
<evidence type="ECO:0000259" key="12">
    <source>
        <dbReference type="PROSITE" id="PS51371"/>
    </source>
</evidence>
<comment type="subcellular location">
    <subcellularLocation>
        <location evidence="1">Cell membrane</location>
        <topology evidence="1">Multi-pass membrane protein</topology>
    </subcellularLocation>
</comment>
<dbReference type="InterPro" id="IPR000644">
    <property type="entry name" value="CBS_dom"/>
</dbReference>
<evidence type="ECO:0000313" key="14">
    <source>
        <dbReference type="EMBL" id="MBB3022526.1"/>
    </source>
</evidence>
<dbReference type="PROSITE" id="PS51846">
    <property type="entry name" value="CNNM"/>
    <property type="match status" value="1"/>
</dbReference>
<dbReference type="AlphaFoldDB" id="A0A839R1P9"/>
<evidence type="ECO:0000256" key="7">
    <source>
        <dbReference type="ARBA" id="ARBA00023122"/>
    </source>
</evidence>
<keyword evidence="15" id="KW-1185">Reference proteome</keyword>
<dbReference type="InterPro" id="IPR036318">
    <property type="entry name" value="FAD-bd_PCMH-like_sf"/>
</dbReference>
<dbReference type="PANTHER" id="PTHR22777">
    <property type="entry name" value="HEMOLYSIN-RELATED"/>
    <property type="match status" value="1"/>
</dbReference>
<dbReference type="Pfam" id="PF01595">
    <property type="entry name" value="CNNM"/>
    <property type="match status" value="1"/>
</dbReference>
<dbReference type="InterPro" id="IPR005170">
    <property type="entry name" value="Transptr-assoc_dom"/>
</dbReference>
<comment type="similarity">
    <text evidence="2">Belongs to the UPF0053 family.</text>
</comment>
<dbReference type="RefSeq" id="WP_239374580.1">
    <property type="nucleotide sequence ID" value="NZ_CBCSFZ010000007.1"/>
</dbReference>
<dbReference type="InterPro" id="IPR016169">
    <property type="entry name" value="FAD-bd_PCMH_sub2"/>
</dbReference>
<gene>
    <name evidence="14" type="ORF">FHX50_000774</name>
</gene>
<keyword evidence="4 10" id="KW-0812">Transmembrane</keyword>
<dbReference type="InterPro" id="IPR044751">
    <property type="entry name" value="Ion_transp-like_CBS"/>
</dbReference>
<evidence type="ECO:0000313" key="15">
    <source>
        <dbReference type="Proteomes" id="UP000568050"/>
    </source>
</evidence>
<dbReference type="Gene3D" id="3.30.465.10">
    <property type="match status" value="1"/>
</dbReference>
<dbReference type="SUPFAM" id="SSF56176">
    <property type="entry name" value="FAD-binding/transporter-associated domain-like"/>
    <property type="match status" value="1"/>
</dbReference>
<reference evidence="14 15" key="1">
    <citation type="submission" date="2020-08" db="EMBL/GenBank/DDBJ databases">
        <title>Sequencing the genomes of 1000 actinobacteria strains.</title>
        <authorList>
            <person name="Klenk H.-P."/>
        </authorList>
    </citation>
    <scope>NUCLEOTIDE SEQUENCE [LARGE SCALE GENOMIC DNA]</scope>
    <source>
        <strain evidence="14 15">DSM 23040</strain>
    </source>
</reference>
<dbReference type="SMART" id="SM01091">
    <property type="entry name" value="CorC_HlyC"/>
    <property type="match status" value="1"/>
</dbReference>
<protein>
    <submittedName>
        <fullName evidence="14">CBS domain containing-hemolysin-like protein</fullName>
    </submittedName>
</protein>
<sequence length="437" mass="47213">MILVLIGVLAALAVVVATLIAACEAAMMSASKHSLERALEEKSEKKRESVLHLHQDAHTTLSTLALGRVLAESAYVVIITAILFETIDGLWTPLLLAMVMAGLISFIASSASPRTIGRRSPDAVLIRLSPLIRTCRTVLGPLSRLLVHIANAATPGGKYAGGPFATADELRQMVDRASEGEELQDDERDMIRGVFDLGDTLIRELMVPRTDMVTIQSDASAEKAMRLFVRSGFSRIPVIGESVDDLLGMLYFKDVMRAIHSPWNPGADRPVTDIMRQVRFVPEFVGADEVMNQMRTSRVHVAIVTDEYGGVSGIVTIEDILEEIVGDISDEHDRHEAAAVPMSGGAFLVPAREKLSEVGDLFDMEIDDDDVDTIGGLLGKALGRVPIVGSEADAHGLHMVAEKISGRRKRVSAIVVSRAPREAALTGELPVTEGENE</sequence>
<evidence type="ECO:0000256" key="5">
    <source>
        <dbReference type="ARBA" id="ARBA00022737"/>
    </source>
</evidence>
<accession>A0A839R1P9</accession>
<keyword evidence="3" id="KW-1003">Cell membrane</keyword>
<feature type="domain" description="CBS" evidence="12">
    <location>
        <begin position="274"/>
        <end position="331"/>
    </location>
</feature>
<feature type="domain" description="CBS" evidence="12">
    <location>
        <begin position="206"/>
        <end position="266"/>
    </location>
</feature>
<dbReference type="SUPFAM" id="SSF54631">
    <property type="entry name" value="CBS-domain pair"/>
    <property type="match status" value="1"/>
</dbReference>
<dbReference type="GO" id="GO:0005886">
    <property type="term" value="C:plasma membrane"/>
    <property type="evidence" value="ECO:0007669"/>
    <property type="project" value="UniProtKB-SubCell"/>
</dbReference>
<evidence type="ECO:0000256" key="9">
    <source>
        <dbReference type="PROSITE-ProRule" id="PRU00703"/>
    </source>
</evidence>
<keyword evidence="7 9" id="KW-0129">CBS domain</keyword>
<dbReference type="PROSITE" id="PS51371">
    <property type="entry name" value="CBS"/>
    <property type="match status" value="2"/>
</dbReference>
<evidence type="ECO:0000256" key="4">
    <source>
        <dbReference type="ARBA" id="ARBA00022692"/>
    </source>
</evidence>
<dbReference type="Gene3D" id="3.10.580.10">
    <property type="entry name" value="CBS-domain"/>
    <property type="match status" value="1"/>
</dbReference>
<evidence type="ECO:0000256" key="1">
    <source>
        <dbReference type="ARBA" id="ARBA00004651"/>
    </source>
</evidence>
<evidence type="ECO:0000259" key="13">
    <source>
        <dbReference type="PROSITE" id="PS51846"/>
    </source>
</evidence>
<feature type="domain" description="CNNM transmembrane" evidence="13">
    <location>
        <begin position="1"/>
        <end position="187"/>
    </location>
</feature>
<feature type="transmembrane region" description="Helical" evidence="11">
    <location>
        <begin position="65"/>
        <end position="84"/>
    </location>
</feature>
<dbReference type="FunFam" id="3.10.580.10:FF:000002">
    <property type="entry name" value="Magnesium/cobalt efflux protein CorC"/>
    <property type="match status" value="1"/>
</dbReference>
<dbReference type="InterPro" id="IPR002550">
    <property type="entry name" value="CNNM"/>
</dbReference>
<keyword evidence="8 10" id="KW-0472">Membrane</keyword>
<evidence type="ECO:0000256" key="11">
    <source>
        <dbReference type="SAM" id="Phobius"/>
    </source>
</evidence>
<dbReference type="Pfam" id="PF03471">
    <property type="entry name" value="CorC_HlyC"/>
    <property type="match status" value="1"/>
</dbReference>
<dbReference type="InterPro" id="IPR046342">
    <property type="entry name" value="CBS_dom_sf"/>
</dbReference>
<proteinExistence type="inferred from homology"/>
<evidence type="ECO:0000256" key="8">
    <source>
        <dbReference type="ARBA" id="ARBA00023136"/>
    </source>
</evidence>
<dbReference type="SMART" id="SM00116">
    <property type="entry name" value="CBS"/>
    <property type="match status" value="2"/>
</dbReference>
<dbReference type="Proteomes" id="UP000568050">
    <property type="component" value="Unassembled WGS sequence"/>
</dbReference>
<feature type="transmembrane region" description="Helical" evidence="11">
    <location>
        <begin position="91"/>
        <end position="111"/>
    </location>
</feature>
<keyword evidence="5" id="KW-0677">Repeat</keyword>
<organism evidence="14 15">
    <name type="scientific">Helcobacillus massiliensis</name>
    <dbReference type="NCBI Taxonomy" id="521392"/>
    <lineage>
        <taxon>Bacteria</taxon>
        <taxon>Bacillati</taxon>
        <taxon>Actinomycetota</taxon>
        <taxon>Actinomycetes</taxon>
        <taxon>Micrococcales</taxon>
        <taxon>Dermabacteraceae</taxon>
        <taxon>Helcobacillus</taxon>
    </lineage>
</organism>
<comment type="caution">
    <text evidence="14">The sequence shown here is derived from an EMBL/GenBank/DDBJ whole genome shotgun (WGS) entry which is preliminary data.</text>
</comment>